<feature type="region of interest" description="Disordered" evidence="1">
    <location>
        <begin position="182"/>
        <end position="227"/>
    </location>
</feature>
<evidence type="ECO:0000256" key="1">
    <source>
        <dbReference type="SAM" id="MobiDB-lite"/>
    </source>
</evidence>
<protein>
    <submittedName>
        <fullName evidence="2">Uncharacterized protein</fullName>
    </submittedName>
</protein>
<evidence type="ECO:0000313" key="2">
    <source>
        <dbReference type="EMBL" id="OAG05790.1"/>
    </source>
</evidence>
<dbReference type="InParanoid" id="A0A177CGA8"/>
<sequence length="588" mass="67291">MAKPNFDAKLAADSLSAEQRERIHGVANELLNIYETLVAMRYVDPEALIRGPHELSEGLLASYAECELDPAIIYLYSIMPYIDGAETDARDFFQGGAFFNPLSIDDVETGRDPRYLSPEGGFDDEEGQYMYPWYTPLSNCGNHSPVIIYDAKEHRIWIVDQIEGTSTDPVYCKGWYSESESTKDEASNWGDSSSSDWSGDGDSEQDMDFSDGASEGSSEFWDDEDDVSETREIDAMVEDQAEVVEYDEGFEHIEELNDREREEAAGINNKNSLEAVRSRSAGDVLRDINRLYCALKELPGQGEYNHWMEPVILKPLYLNNGWPDHFNGEQFEIDVARAYATERARYFAEEPLRKVECHVGWAEDSDRKVERYKKEVADALIPDNEWAARFKLWKAEESSRRNANDLQEAKKKAEKLCPDGVCQKEEDLPLWQVERLRVETQHKRESAQRNDYVTFAERFKDNPKQLKHMKGRHRRAQKQLEVYEKAFEASKVDAERLRPGATFHEVAGINSLGRQDTLSSIASQKEAIESMERYVQDVRDFAKTVPKNAPEGIAMVEMEIQSMGKSLTSARNRLEKTRKWLAEHGNTD</sequence>
<dbReference type="AlphaFoldDB" id="A0A177CGA8"/>
<dbReference type="EMBL" id="KV441552">
    <property type="protein sequence ID" value="OAG05790.1"/>
    <property type="molecule type" value="Genomic_DNA"/>
</dbReference>
<name>A0A177CGA8_9PLEO</name>
<organism evidence="2 3">
    <name type="scientific">Paraphaeosphaeria sporulosa</name>
    <dbReference type="NCBI Taxonomy" id="1460663"/>
    <lineage>
        <taxon>Eukaryota</taxon>
        <taxon>Fungi</taxon>
        <taxon>Dikarya</taxon>
        <taxon>Ascomycota</taxon>
        <taxon>Pezizomycotina</taxon>
        <taxon>Dothideomycetes</taxon>
        <taxon>Pleosporomycetidae</taxon>
        <taxon>Pleosporales</taxon>
        <taxon>Massarineae</taxon>
        <taxon>Didymosphaeriaceae</taxon>
        <taxon>Paraphaeosphaeria</taxon>
    </lineage>
</organism>
<reference evidence="2 3" key="1">
    <citation type="submission" date="2016-05" db="EMBL/GenBank/DDBJ databases">
        <title>Comparative analysis of secretome profiles of manganese(II)-oxidizing ascomycete fungi.</title>
        <authorList>
            <consortium name="DOE Joint Genome Institute"/>
            <person name="Zeiner C.A."/>
            <person name="Purvine S.O."/>
            <person name="Zink E.M."/>
            <person name="Wu S."/>
            <person name="Pasa-Tolic L."/>
            <person name="Chaput D.L."/>
            <person name="Haridas S."/>
            <person name="Grigoriev I.V."/>
            <person name="Santelli C.M."/>
            <person name="Hansel C.M."/>
        </authorList>
    </citation>
    <scope>NUCLEOTIDE SEQUENCE [LARGE SCALE GENOMIC DNA]</scope>
    <source>
        <strain evidence="2 3">AP3s5-JAC2a</strain>
    </source>
</reference>
<proteinExistence type="predicted"/>
<dbReference type="Proteomes" id="UP000077069">
    <property type="component" value="Unassembled WGS sequence"/>
</dbReference>
<feature type="compositionally biased region" description="Low complexity" evidence="1">
    <location>
        <begin position="189"/>
        <end position="198"/>
    </location>
</feature>
<gene>
    <name evidence="2" type="ORF">CC84DRAFT_1205498</name>
</gene>
<feature type="compositionally biased region" description="Acidic residues" evidence="1">
    <location>
        <begin position="199"/>
        <end position="209"/>
    </location>
</feature>
<dbReference type="RefSeq" id="XP_018036155.1">
    <property type="nucleotide sequence ID" value="XM_018181976.1"/>
</dbReference>
<accession>A0A177CGA8</accession>
<dbReference type="GeneID" id="28765462"/>
<keyword evidence="3" id="KW-1185">Reference proteome</keyword>
<evidence type="ECO:0000313" key="3">
    <source>
        <dbReference type="Proteomes" id="UP000077069"/>
    </source>
</evidence>
<dbReference type="OrthoDB" id="5327951at2759"/>